<dbReference type="Proteomes" id="UP000198549">
    <property type="component" value="Chromosome I"/>
</dbReference>
<protein>
    <submittedName>
        <fullName evidence="1">Uncharacterized protein</fullName>
    </submittedName>
</protein>
<name>A0A1H0MEG7_PSERE</name>
<proteinExistence type="predicted"/>
<dbReference type="EMBL" id="LT629709">
    <property type="protein sequence ID" value="SDO78731.1"/>
    <property type="molecule type" value="Genomic_DNA"/>
</dbReference>
<gene>
    <name evidence="1" type="ORF">SAMN04490202_1865</name>
</gene>
<evidence type="ECO:0000313" key="2">
    <source>
        <dbReference type="Proteomes" id="UP000198549"/>
    </source>
</evidence>
<dbReference type="AlphaFoldDB" id="A0A1H0MEG7"/>
<organism evidence="1 2">
    <name type="scientific">Pseudomonas reinekei</name>
    <dbReference type="NCBI Taxonomy" id="395598"/>
    <lineage>
        <taxon>Bacteria</taxon>
        <taxon>Pseudomonadati</taxon>
        <taxon>Pseudomonadota</taxon>
        <taxon>Gammaproteobacteria</taxon>
        <taxon>Pseudomonadales</taxon>
        <taxon>Pseudomonadaceae</taxon>
        <taxon>Pseudomonas</taxon>
    </lineage>
</organism>
<evidence type="ECO:0000313" key="1">
    <source>
        <dbReference type="EMBL" id="SDO78731.1"/>
    </source>
</evidence>
<sequence length="57" mass="6399">MPVDIRLGMSSVRTLNRGILILHQTPTLACELKSASFPRRQSQAMFATARHVYADKL</sequence>
<accession>A0A1H0MEG7</accession>
<reference evidence="1 2" key="1">
    <citation type="submission" date="2016-10" db="EMBL/GenBank/DDBJ databases">
        <authorList>
            <person name="de Groot N.N."/>
        </authorList>
    </citation>
    <scope>NUCLEOTIDE SEQUENCE [LARGE SCALE GENOMIC DNA]</scope>
    <source>
        <strain evidence="1 2">BS3776</strain>
    </source>
</reference>